<gene>
    <name evidence="1" type="ORF">COCSUDRAFT_33804</name>
</gene>
<dbReference type="Proteomes" id="UP000007264">
    <property type="component" value="Unassembled WGS sequence"/>
</dbReference>
<dbReference type="GeneID" id="17039119"/>
<dbReference type="AlphaFoldDB" id="I0YRW8"/>
<dbReference type="RefSeq" id="XP_005645681.1">
    <property type="nucleotide sequence ID" value="XM_005645624.1"/>
</dbReference>
<evidence type="ECO:0000313" key="1">
    <source>
        <dbReference type="EMBL" id="EIE21137.1"/>
    </source>
</evidence>
<accession>I0YRW8</accession>
<reference evidence="1 2" key="1">
    <citation type="journal article" date="2012" name="Genome Biol.">
        <title>The genome of the polar eukaryotic microalga coccomyxa subellipsoidea reveals traits of cold adaptation.</title>
        <authorList>
            <person name="Blanc G."/>
            <person name="Agarkova I."/>
            <person name="Grimwood J."/>
            <person name="Kuo A."/>
            <person name="Brueggeman A."/>
            <person name="Dunigan D."/>
            <person name="Gurnon J."/>
            <person name="Ladunga I."/>
            <person name="Lindquist E."/>
            <person name="Lucas S."/>
            <person name="Pangilinan J."/>
            <person name="Proschold T."/>
            <person name="Salamov A."/>
            <person name="Schmutz J."/>
            <person name="Weeks D."/>
            <person name="Yamada T."/>
            <person name="Claverie J.M."/>
            <person name="Grigoriev I."/>
            <person name="Van Etten J."/>
            <person name="Lomsadze A."/>
            <person name="Borodovsky M."/>
        </authorList>
    </citation>
    <scope>NUCLEOTIDE SEQUENCE [LARGE SCALE GENOMIC DNA]</scope>
    <source>
        <strain evidence="1 2">C-169</strain>
    </source>
</reference>
<proteinExistence type="predicted"/>
<dbReference type="KEGG" id="csl:COCSUDRAFT_33804"/>
<evidence type="ECO:0000313" key="2">
    <source>
        <dbReference type="Proteomes" id="UP000007264"/>
    </source>
</evidence>
<organism evidence="1 2">
    <name type="scientific">Coccomyxa subellipsoidea (strain C-169)</name>
    <name type="common">Green microalga</name>
    <dbReference type="NCBI Taxonomy" id="574566"/>
    <lineage>
        <taxon>Eukaryota</taxon>
        <taxon>Viridiplantae</taxon>
        <taxon>Chlorophyta</taxon>
        <taxon>core chlorophytes</taxon>
        <taxon>Trebouxiophyceae</taxon>
        <taxon>Trebouxiophyceae incertae sedis</taxon>
        <taxon>Coccomyxaceae</taxon>
        <taxon>Coccomyxa</taxon>
        <taxon>Coccomyxa subellipsoidea</taxon>
    </lineage>
</organism>
<sequence length="53" mass="5997">MVYTLPLVKDHIVSRQEGVPQYSVVCSQQQPKTIVAPRRSWTSVGPGRISLRF</sequence>
<name>I0YRW8_COCSC</name>
<dbReference type="EMBL" id="AGSI01000013">
    <property type="protein sequence ID" value="EIE21137.1"/>
    <property type="molecule type" value="Genomic_DNA"/>
</dbReference>
<comment type="caution">
    <text evidence="1">The sequence shown here is derived from an EMBL/GenBank/DDBJ whole genome shotgun (WGS) entry which is preliminary data.</text>
</comment>
<protein>
    <submittedName>
        <fullName evidence="1">Uncharacterized protein</fullName>
    </submittedName>
</protein>
<keyword evidence="2" id="KW-1185">Reference proteome</keyword>